<name>A0ABU5S348_9BACT</name>
<evidence type="ECO:0000259" key="2">
    <source>
        <dbReference type="Pfam" id="PF03787"/>
    </source>
</evidence>
<dbReference type="PANTHER" id="PTHR35579">
    <property type="entry name" value="CRISPR SYSTEM CMS ENDORIBONUCLEASE CSM3"/>
    <property type="match status" value="1"/>
</dbReference>
<reference evidence="3 4" key="1">
    <citation type="submission" date="2023-12" db="EMBL/GenBank/DDBJ databases">
        <title>Novel species of the genus Arcicella isolated from rivers.</title>
        <authorList>
            <person name="Lu H."/>
        </authorList>
    </citation>
    <scope>NUCLEOTIDE SEQUENCE [LARGE SCALE GENOMIC DNA]</scope>
    <source>
        <strain evidence="3 4">DC2W</strain>
    </source>
</reference>
<evidence type="ECO:0000313" key="4">
    <source>
        <dbReference type="Proteomes" id="UP001303899"/>
    </source>
</evidence>
<sequence length="673" mass="77794">MAEVKSPYNFVPAPKESEVYKPEWANQVSHDIPFSDGESGEIILKITAETPIFIRNGHAKDAEENEFSNIGEGANKRYFIPATSIKGMLRNVLEIMSFSRMKQVDNDRYAFRDLTNGSEYMRSYKSSDVQAGWLFEDFEGNWIIEECENFALINQTDVDKILNTTFKNTYLSTPRDKTAKSKYQICEGKSLTHRFQTFAKGKFAQADSLGNVGTIVFTGQSGKRDEKKKSGKVHEFVFFDSNSPSTILITEQQKKDFKFIYLDHDRNNISKDWEMWRDKLKEKQKIPVFYTKNTDGKSVKHFGLSFMYKLPFKHSIHELNPIRQYKDIIKQIVNLPDLIFGYIDDDNNLKGRVFISNAMATSATVLPERREILGSPKASFFPFYLQQPKKNGSHYSYQDSDATLGGYKRYPLQNPNNHQAFEVRYTAEQHNNPNVFTHFKPLAEGTEFILKIRFHNLKKAEIGALLSALTFHGNEKSVFHNIGMAKPLGYGKIKISELQLKGLQNEFLEYLASFEELIGYEKINSERIKVLFAMASSGETLRHPMLTTSTNQFKTIKEDKDILAKYPTQHIQVKSAHQLLENKKKIANSNGKNPFSSCKSFKELRNKLKNDYNDEADDFQDFIIETIKRVFDEKETRKTFKDKTFNDNPWQIPICQWLGKERAKKLYDELTNS</sequence>
<dbReference type="Proteomes" id="UP001303899">
    <property type="component" value="Unassembled WGS sequence"/>
</dbReference>
<accession>A0ABU5S348</accession>
<keyword evidence="1" id="KW-0051">Antiviral defense</keyword>
<evidence type="ECO:0000256" key="1">
    <source>
        <dbReference type="ARBA" id="ARBA00023118"/>
    </source>
</evidence>
<feature type="domain" description="CRISPR type III-associated protein" evidence="2">
    <location>
        <begin position="45"/>
        <end position="227"/>
    </location>
</feature>
<keyword evidence="4" id="KW-1185">Reference proteome</keyword>
<dbReference type="RefSeq" id="WP_323327729.1">
    <property type="nucleotide sequence ID" value="NZ_JAYGIL010000007.1"/>
</dbReference>
<dbReference type="PANTHER" id="PTHR35579:SF3">
    <property type="entry name" value="CRISPR SYSTEM CMS ENDORIBONUCLEASE CSM3"/>
    <property type="match status" value="1"/>
</dbReference>
<protein>
    <submittedName>
        <fullName evidence="3">TIGR03986 family CRISPR-associated RAMP protein</fullName>
    </submittedName>
</protein>
<evidence type="ECO:0000313" key="3">
    <source>
        <dbReference type="EMBL" id="MEA5402815.1"/>
    </source>
</evidence>
<organism evidence="3 4">
    <name type="scientific">Arcicella gelida</name>
    <dbReference type="NCBI Taxonomy" id="2984195"/>
    <lineage>
        <taxon>Bacteria</taxon>
        <taxon>Pseudomonadati</taxon>
        <taxon>Bacteroidota</taxon>
        <taxon>Cytophagia</taxon>
        <taxon>Cytophagales</taxon>
        <taxon>Flectobacillaceae</taxon>
        <taxon>Arcicella</taxon>
    </lineage>
</organism>
<dbReference type="InterPro" id="IPR005537">
    <property type="entry name" value="RAMP_III_fam"/>
</dbReference>
<comment type="caution">
    <text evidence="3">The sequence shown here is derived from an EMBL/GenBank/DDBJ whole genome shotgun (WGS) entry which is preliminary data.</text>
</comment>
<gene>
    <name evidence="3" type="ORF">VB776_07810</name>
</gene>
<dbReference type="NCBIfam" id="TIGR03986">
    <property type="entry name" value="TIGR03986 family CRISPR-associated RAMP protein"/>
    <property type="match status" value="1"/>
</dbReference>
<dbReference type="InterPro" id="IPR023825">
    <property type="entry name" value="CRISPR-assoc_RAMP_BGP1436"/>
</dbReference>
<dbReference type="Pfam" id="PF03787">
    <property type="entry name" value="RAMPs"/>
    <property type="match status" value="1"/>
</dbReference>
<dbReference type="InterPro" id="IPR052216">
    <property type="entry name" value="CRISPR_Csm3_endoribonuclease"/>
</dbReference>
<proteinExistence type="predicted"/>
<dbReference type="CDD" id="cd09726">
    <property type="entry name" value="RAMP_I_III"/>
    <property type="match status" value="1"/>
</dbReference>
<dbReference type="EMBL" id="JAYGIL010000007">
    <property type="protein sequence ID" value="MEA5402815.1"/>
    <property type="molecule type" value="Genomic_DNA"/>
</dbReference>